<dbReference type="SUPFAM" id="SSF51735">
    <property type="entry name" value="NAD(P)-binding Rossmann-fold domains"/>
    <property type="match status" value="1"/>
</dbReference>
<dbReference type="InterPro" id="IPR020904">
    <property type="entry name" value="Sc_DH/Rdtase_CS"/>
</dbReference>
<proteinExistence type="inferred from homology"/>
<comment type="caution">
    <text evidence="4">The sequence shown here is derived from an EMBL/GenBank/DDBJ whole genome shotgun (WGS) entry which is preliminary data.</text>
</comment>
<evidence type="ECO:0000256" key="2">
    <source>
        <dbReference type="ARBA" id="ARBA00023002"/>
    </source>
</evidence>
<evidence type="ECO:0000256" key="3">
    <source>
        <dbReference type="RuleBase" id="RU000363"/>
    </source>
</evidence>
<accession>W4QD91</accession>
<name>W4QD91_9BACI</name>
<dbReference type="PROSITE" id="PS00061">
    <property type="entry name" value="ADH_SHORT"/>
    <property type="match status" value="1"/>
</dbReference>
<dbReference type="STRING" id="1236971.JCM9152_1025"/>
<dbReference type="PRINTS" id="PR00081">
    <property type="entry name" value="GDHRDH"/>
</dbReference>
<dbReference type="Pfam" id="PF00106">
    <property type="entry name" value="adh_short"/>
    <property type="match status" value="1"/>
</dbReference>
<evidence type="ECO:0000256" key="1">
    <source>
        <dbReference type="ARBA" id="ARBA00006484"/>
    </source>
</evidence>
<organism evidence="4 5">
    <name type="scientific">Halalkalibacter hemicellulosilyticusJCM 9152</name>
    <dbReference type="NCBI Taxonomy" id="1236971"/>
    <lineage>
        <taxon>Bacteria</taxon>
        <taxon>Bacillati</taxon>
        <taxon>Bacillota</taxon>
        <taxon>Bacilli</taxon>
        <taxon>Bacillales</taxon>
        <taxon>Bacillaceae</taxon>
        <taxon>Halalkalibacter</taxon>
    </lineage>
</organism>
<dbReference type="PRINTS" id="PR00080">
    <property type="entry name" value="SDRFAMILY"/>
</dbReference>
<dbReference type="AlphaFoldDB" id="W4QD91"/>
<dbReference type="EMBL" id="BAUU01000006">
    <property type="protein sequence ID" value="GAE29653.1"/>
    <property type="molecule type" value="Genomic_DNA"/>
</dbReference>
<dbReference type="RefSeq" id="WP_035341539.1">
    <property type="nucleotide sequence ID" value="NZ_BAUU01000006.1"/>
</dbReference>
<dbReference type="GO" id="GO:0016491">
    <property type="term" value="F:oxidoreductase activity"/>
    <property type="evidence" value="ECO:0007669"/>
    <property type="project" value="UniProtKB-KW"/>
</dbReference>
<keyword evidence="5" id="KW-1185">Reference proteome</keyword>
<gene>
    <name evidence="4" type="ORF">JCM9152_1025</name>
</gene>
<evidence type="ECO:0000313" key="4">
    <source>
        <dbReference type="EMBL" id="GAE29653.1"/>
    </source>
</evidence>
<reference evidence="4" key="1">
    <citation type="journal article" date="2014" name="Genome Announc.">
        <title>Draft Genome Sequences of Three Alkaliphilic Bacillus Strains, Bacillus wakoensis JCM 9140T, Bacillus akibai JCM 9157T, and Bacillus hemicellulosilyticus JCM 9152T.</title>
        <authorList>
            <person name="Yuki M."/>
            <person name="Oshima K."/>
            <person name="Suda W."/>
            <person name="Oshida Y."/>
            <person name="Kitamura K."/>
            <person name="Iida T."/>
            <person name="Hattori M."/>
            <person name="Ohkuma M."/>
        </authorList>
    </citation>
    <scope>NUCLEOTIDE SEQUENCE [LARGE SCALE GENOMIC DNA]</scope>
    <source>
        <strain evidence="4">JCM 9152</strain>
    </source>
</reference>
<protein>
    <submittedName>
        <fullName evidence="4">Short-chain dehydrogenase/reductase SDR</fullName>
    </submittedName>
</protein>
<dbReference type="InterPro" id="IPR036291">
    <property type="entry name" value="NAD(P)-bd_dom_sf"/>
</dbReference>
<dbReference type="PANTHER" id="PTHR44196:SF1">
    <property type="entry name" value="DEHYDROGENASE_REDUCTASE SDR FAMILY MEMBER 7B"/>
    <property type="match status" value="1"/>
</dbReference>
<dbReference type="GO" id="GO:0016020">
    <property type="term" value="C:membrane"/>
    <property type="evidence" value="ECO:0007669"/>
    <property type="project" value="TreeGrafter"/>
</dbReference>
<dbReference type="OrthoDB" id="9810734at2"/>
<sequence>MKITNQTILITGGAAGIGLALSKKFLQLGNRVIAVGRNEQRLKQLQATYPDRVLTYQCDVSELDKLQELATNILTQHPHVSVLINNAGIQHMYSFLNEEKHRALIEEEVMINITAPITLTSLLIPLLKKQEEAAIVNVSSGLGLVPKQSAPVYCGTKAGIHLFTKALRYQLEDTNIHVFEVIPPVVDTEMTKGRGKNKMTPEQLTDEFIKNFKSNHYEMEIGKVKLLTTINRWFPSIAEKILKKM</sequence>
<comment type="similarity">
    <text evidence="1 3">Belongs to the short-chain dehydrogenases/reductases (SDR) family.</text>
</comment>
<evidence type="ECO:0000313" key="5">
    <source>
        <dbReference type="Proteomes" id="UP000018895"/>
    </source>
</evidence>
<dbReference type="InterPro" id="IPR002347">
    <property type="entry name" value="SDR_fam"/>
</dbReference>
<dbReference type="Proteomes" id="UP000018895">
    <property type="component" value="Unassembled WGS sequence"/>
</dbReference>
<keyword evidence="2" id="KW-0560">Oxidoreductase</keyword>
<dbReference type="Gene3D" id="3.40.50.720">
    <property type="entry name" value="NAD(P)-binding Rossmann-like Domain"/>
    <property type="match status" value="1"/>
</dbReference>
<dbReference type="PANTHER" id="PTHR44196">
    <property type="entry name" value="DEHYDROGENASE/REDUCTASE SDR FAMILY MEMBER 7B"/>
    <property type="match status" value="1"/>
</dbReference>